<dbReference type="RefSeq" id="XP_003955425.1">
    <property type="nucleotide sequence ID" value="XM_003955376.1"/>
</dbReference>
<accession>H2APJ0</accession>
<dbReference type="eggNOG" id="ENOG502S1TV">
    <property type="taxonomic scope" value="Eukaryota"/>
</dbReference>
<evidence type="ECO:0000313" key="3">
    <source>
        <dbReference type="EMBL" id="CCF56290.1"/>
    </source>
</evidence>
<organism evidence="3 4">
    <name type="scientific">Kazachstania africana (strain ATCC 22294 / BCRC 22015 / CBS 2517 / CECT 1963 / NBRC 1671 / NRRL Y-8276)</name>
    <name type="common">Yeast</name>
    <name type="synonym">Kluyveromyces africanus</name>
    <dbReference type="NCBI Taxonomy" id="1071382"/>
    <lineage>
        <taxon>Eukaryota</taxon>
        <taxon>Fungi</taxon>
        <taxon>Dikarya</taxon>
        <taxon>Ascomycota</taxon>
        <taxon>Saccharomycotina</taxon>
        <taxon>Saccharomycetes</taxon>
        <taxon>Saccharomycetales</taxon>
        <taxon>Saccharomycetaceae</taxon>
        <taxon>Kazachstania</taxon>
    </lineage>
</organism>
<evidence type="ECO:0000313" key="4">
    <source>
        <dbReference type="Proteomes" id="UP000005220"/>
    </source>
</evidence>
<name>H2APJ0_KAZAF</name>
<dbReference type="AlphaFoldDB" id="H2APJ0"/>
<reference evidence="3 4" key="1">
    <citation type="journal article" date="2011" name="Proc. Natl. Acad. Sci. U.S.A.">
        <title>Evolutionary erosion of yeast sex chromosomes by mating-type switching accidents.</title>
        <authorList>
            <person name="Gordon J.L."/>
            <person name="Armisen D."/>
            <person name="Proux-Wera E."/>
            <person name="Oheigeartaigh S.S."/>
            <person name="Byrne K.P."/>
            <person name="Wolfe K.H."/>
        </authorList>
    </citation>
    <scope>NUCLEOTIDE SEQUENCE [LARGE SCALE GENOMIC DNA]</scope>
    <source>
        <strain evidence="4">ATCC 22294 / BCRC 22015 / CBS 2517 / CECT 1963 / NBRC 1671 / NRRL Y-8276</strain>
    </source>
</reference>
<gene>
    <name evidence="3" type="primary">KAFR0A08560</name>
    <name evidence="3" type="ORF">KAFR_0A08560</name>
</gene>
<dbReference type="InterPro" id="IPR031452">
    <property type="entry name" value="Kre1"/>
</dbReference>
<dbReference type="Proteomes" id="UP000005220">
    <property type="component" value="Chromosome 1"/>
</dbReference>
<dbReference type="GO" id="GO:0031505">
    <property type="term" value="P:fungal-type cell wall organization"/>
    <property type="evidence" value="ECO:0007669"/>
    <property type="project" value="InterPro"/>
</dbReference>
<keyword evidence="2" id="KW-0732">Signal</keyword>
<dbReference type="HOGENOM" id="CLU_1563099_0_0_1"/>
<dbReference type="OrthoDB" id="5406216at2759"/>
<dbReference type="GeneID" id="13886359"/>
<keyword evidence="4" id="KW-1185">Reference proteome</keyword>
<protein>
    <recommendedName>
        <fullName evidence="5">Protein KRE1</fullName>
    </recommendedName>
</protein>
<dbReference type="KEGG" id="kaf:KAFR_0A08560"/>
<dbReference type="STRING" id="1071382.H2APJ0"/>
<evidence type="ECO:0008006" key="5">
    <source>
        <dbReference type="Google" id="ProtNLM"/>
    </source>
</evidence>
<evidence type="ECO:0000256" key="2">
    <source>
        <dbReference type="SAM" id="SignalP"/>
    </source>
</evidence>
<feature type="region of interest" description="Disordered" evidence="1">
    <location>
        <begin position="23"/>
        <end position="43"/>
    </location>
</feature>
<dbReference type="EMBL" id="HE650821">
    <property type="protein sequence ID" value="CCF56290.1"/>
    <property type="molecule type" value="Genomic_DNA"/>
</dbReference>
<evidence type="ECO:0000256" key="1">
    <source>
        <dbReference type="SAM" id="MobiDB-lite"/>
    </source>
</evidence>
<dbReference type="Pfam" id="PF17056">
    <property type="entry name" value="KRE1"/>
    <property type="match status" value="1"/>
</dbReference>
<sequence length="171" mass="17951">MKFTIAFLWTLLLRYTVASTTSSSTYDSVTSSSNGESSSLSWISRPDPSTAFTSLPKSAVTTLSIDSMYTITEGTTKTYTSSRSATSIWVTVVSAGVTITVQTTFAQRFSSQYTAVASPSSGSVGLGSISGSVGYVKSTLEYTITDGANGMRLLNSGSAVGLIAMFITLFI</sequence>
<proteinExistence type="predicted"/>
<feature type="signal peptide" evidence="2">
    <location>
        <begin position="1"/>
        <end position="18"/>
    </location>
</feature>
<feature type="chain" id="PRO_5003559837" description="Protein KRE1" evidence="2">
    <location>
        <begin position="19"/>
        <end position="171"/>
    </location>
</feature>
<dbReference type="InParanoid" id="H2APJ0"/>